<dbReference type="RefSeq" id="WP_058284558.1">
    <property type="nucleotide sequence ID" value="NZ_CP041158.1"/>
</dbReference>
<gene>
    <name evidence="3" type="primary">uspF_1</name>
    <name evidence="3" type="ORF">PHA8399_00424</name>
</gene>
<dbReference type="Proteomes" id="UP000051326">
    <property type="component" value="Unassembled WGS sequence"/>
</dbReference>
<evidence type="ECO:0000313" key="4">
    <source>
        <dbReference type="Proteomes" id="UP000051326"/>
    </source>
</evidence>
<proteinExistence type="inferred from homology"/>
<dbReference type="PANTHER" id="PTHR46268">
    <property type="entry name" value="STRESS RESPONSE PROTEIN NHAX"/>
    <property type="match status" value="1"/>
</dbReference>
<name>A0A0P1HM35_9RHOB</name>
<reference evidence="3 4" key="1">
    <citation type="submission" date="2015-09" db="EMBL/GenBank/DDBJ databases">
        <authorList>
            <consortium name="Swine Surveillance"/>
        </authorList>
    </citation>
    <scope>NUCLEOTIDE SEQUENCE [LARGE SCALE GENOMIC DNA]</scope>
    <source>
        <strain evidence="3 4">CECT 8399</strain>
    </source>
</reference>
<comment type="similarity">
    <text evidence="1">Belongs to the universal stress protein A family.</text>
</comment>
<dbReference type="STRING" id="1396826.PHA8399_00424"/>
<feature type="domain" description="UspA" evidence="2">
    <location>
        <begin position="1"/>
        <end position="135"/>
    </location>
</feature>
<dbReference type="Pfam" id="PF00582">
    <property type="entry name" value="Usp"/>
    <property type="match status" value="1"/>
</dbReference>
<evidence type="ECO:0000256" key="1">
    <source>
        <dbReference type="ARBA" id="ARBA00008791"/>
    </source>
</evidence>
<dbReference type="PANTHER" id="PTHR46268:SF6">
    <property type="entry name" value="UNIVERSAL STRESS PROTEIN UP12"/>
    <property type="match status" value="1"/>
</dbReference>
<accession>A0A0P1HM35</accession>
<evidence type="ECO:0000259" key="2">
    <source>
        <dbReference type="Pfam" id="PF00582"/>
    </source>
</evidence>
<dbReference type="InterPro" id="IPR006016">
    <property type="entry name" value="UspA"/>
</dbReference>
<sequence>MYKNILVPIAPDHGANTAAALEAARLLAGSDGRITALTVAEAIPGYVVQQLPEGLLEHTHDEMLAALKADLGGVKDIKAEVVTGHAGRAITDYADQHGADCIVIASHRPGLQDYFLGSTAARVVRHAACTVVVIR</sequence>
<protein>
    <submittedName>
        <fullName evidence="3">Universal stress protein F</fullName>
    </submittedName>
</protein>
<dbReference type="InterPro" id="IPR014729">
    <property type="entry name" value="Rossmann-like_a/b/a_fold"/>
</dbReference>
<dbReference type="PRINTS" id="PR01438">
    <property type="entry name" value="UNVRSLSTRESS"/>
</dbReference>
<dbReference type="SUPFAM" id="SSF52402">
    <property type="entry name" value="Adenine nucleotide alpha hydrolases-like"/>
    <property type="match status" value="1"/>
</dbReference>
<dbReference type="InterPro" id="IPR006015">
    <property type="entry name" value="Universal_stress_UspA"/>
</dbReference>
<dbReference type="AlphaFoldDB" id="A0A0P1HM35"/>
<evidence type="ECO:0000313" key="3">
    <source>
        <dbReference type="EMBL" id="CUH98310.1"/>
    </source>
</evidence>
<dbReference type="Gene3D" id="3.40.50.620">
    <property type="entry name" value="HUPs"/>
    <property type="match status" value="1"/>
</dbReference>
<dbReference type="CDD" id="cd00293">
    <property type="entry name" value="USP-like"/>
    <property type="match status" value="1"/>
</dbReference>
<dbReference type="EMBL" id="CYSR01000004">
    <property type="protein sequence ID" value="CUH98310.1"/>
    <property type="molecule type" value="Genomic_DNA"/>
</dbReference>
<organism evidence="3 4">
    <name type="scientific">Leisingera aquaemixtae</name>
    <dbReference type="NCBI Taxonomy" id="1396826"/>
    <lineage>
        <taxon>Bacteria</taxon>
        <taxon>Pseudomonadati</taxon>
        <taxon>Pseudomonadota</taxon>
        <taxon>Alphaproteobacteria</taxon>
        <taxon>Rhodobacterales</taxon>
        <taxon>Roseobacteraceae</taxon>
        <taxon>Leisingera</taxon>
    </lineage>
</organism>